<proteinExistence type="predicted"/>
<dbReference type="Gene3D" id="3.40.1440.10">
    <property type="entry name" value="GIY-YIG endonuclease"/>
    <property type="match status" value="1"/>
</dbReference>
<dbReference type="InterPro" id="IPR035901">
    <property type="entry name" value="GIY-YIG_endonuc_sf"/>
</dbReference>
<gene>
    <name evidence="2" type="ORF">R4Z09_12075</name>
</gene>
<sequence>MSKTYLSDTWGGITWTPWLTFNQVMKTKKLLPTSPGMYRIKPVGQSHLMYVGQTGRNLRERLTDLIRNTNKEQMPFNDPHTAAPSLWAWKDAEGWEFECSVAIVEMTKENREGLECFLLWKYRVEMGESTFCNHGRFHQDYIKSKSRKSGFRGGKLHSKNVKNQTWGNSSTPLHFQGSPISTDFMGLPWLKFITKEQLSEVPSSKGVYRIKGIETNSLLYIGQSKKLKERLKEHNRKEWGQEVEFSYFILKDATDYHLKEIENDLIGAFYSIDKSVPTYQFKNLKG</sequence>
<dbReference type="CDD" id="cd00719">
    <property type="entry name" value="GIY-YIG_SF"/>
    <property type="match status" value="1"/>
</dbReference>
<protein>
    <submittedName>
        <fullName evidence="2">GIY-YIG nuclease family protein</fullName>
    </submittedName>
</protein>
<dbReference type="EMBL" id="CP137640">
    <property type="protein sequence ID" value="WVX83665.1"/>
    <property type="molecule type" value="Genomic_DNA"/>
</dbReference>
<dbReference type="Pfam" id="PF01541">
    <property type="entry name" value="GIY-YIG"/>
    <property type="match status" value="1"/>
</dbReference>
<organism evidence="2 3">
    <name type="scientific">Niallia oryzisoli</name>
    <dbReference type="NCBI Taxonomy" id="1737571"/>
    <lineage>
        <taxon>Bacteria</taxon>
        <taxon>Bacillati</taxon>
        <taxon>Bacillota</taxon>
        <taxon>Bacilli</taxon>
        <taxon>Bacillales</taxon>
        <taxon>Bacillaceae</taxon>
        <taxon>Niallia</taxon>
    </lineage>
</organism>
<keyword evidence="3" id="KW-1185">Reference proteome</keyword>
<name>A0ABZ2CM69_9BACI</name>
<feature type="domain" description="GIY-YIG" evidence="1">
    <location>
        <begin position="205"/>
        <end position="243"/>
    </location>
</feature>
<dbReference type="InterPro" id="IPR000305">
    <property type="entry name" value="GIY-YIG_endonuc"/>
</dbReference>
<accession>A0ABZ2CM69</accession>
<evidence type="ECO:0000313" key="2">
    <source>
        <dbReference type="EMBL" id="WVX83665.1"/>
    </source>
</evidence>
<evidence type="ECO:0000259" key="1">
    <source>
        <dbReference type="Pfam" id="PF01541"/>
    </source>
</evidence>
<evidence type="ECO:0000313" key="3">
    <source>
        <dbReference type="Proteomes" id="UP001357223"/>
    </source>
</evidence>
<dbReference type="RefSeq" id="WP_338452542.1">
    <property type="nucleotide sequence ID" value="NZ_CP137640.1"/>
</dbReference>
<dbReference type="SUPFAM" id="SSF82771">
    <property type="entry name" value="GIY-YIG endonuclease"/>
    <property type="match status" value="1"/>
</dbReference>
<dbReference type="Proteomes" id="UP001357223">
    <property type="component" value="Chromosome"/>
</dbReference>
<reference evidence="2 3" key="1">
    <citation type="submission" date="2023-10" db="EMBL/GenBank/DDBJ databases">
        <title>Niallia locisalis sp.nov. isolated from a salt pond sample.</title>
        <authorList>
            <person name="Li X.-J."/>
            <person name="Dong L."/>
        </authorList>
    </citation>
    <scope>NUCLEOTIDE SEQUENCE [LARGE SCALE GENOMIC DNA]</scope>
    <source>
        <strain evidence="2 3">DSM 29761</strain>
    </source>
</reference>